<evidence type="ECO:0000256" key="3">
    <source>
        <dbReference type="RuleBase" id="RU003694"/>
    </source>
</evidence>
<dbReference type="EMBL" id="AYUF01000421">
    <property type="protein sequence ID" value="ETK02047.1"/>
    <property type="molecule type" value="Genomic_DNA"/>
</dbReference>
<dbReference type="Gene3D" id="3.40.47.10">
    <property type="match status" value="1"/>
</dbReference>
<sequence>MTTVFEATNIVSALGLTTDEVFDNIRQGRTGLSLQSDLFDLPEPFMASLIDRARLDEAFDRLHPPTWPDGAYTRFEQAAIVSSDDALRQTDIDPTTLRVRFFLSTTKGNVHLLDPRETAGHSADQLYLWHTAYRIAHFFGNITPPLVISNACISGAAALIAARRELLAGRIDTAIVIGADMLSRFIVSGFQSFKALSPEPCRPFDADRMGLNLGEAASTVILTRRAVNNLEPSDVLLTDGAIRNDANHISGPSRTGEGCFRALRHILRNIPEERLTDEIAFVNAHGTATPYNDEMESIALTRAALDRVPVNSLKGYLGHTLGAAGVLETILAAESLRAGIALPTAGFRTLGVTHPIRVTNATAPITARRCIKMLSGFGGCNAALLVSLPDC</sequence>
<name>W2C6C6_9BACT</name>
<evidence type="ECO:0000313" key="5">
    <source>
        <dbReference type="EMBL" id="ETK02047.1"/>
    </source>
</evidence>
<proteinExistence type="inferred from homology"/>
<gene>
    <name evidence="5" type="ORF">N425_06440</name>
</gene>
<dbReference type="InterPro" id="IPR000794">
    <property type="entry name" value="Beta-ketoacyl_synthase"/>
</dbReference>
<evidence type="ECO:0000256" key="2">
    <source>
        <dbReference type="ARBA" id="ARBA00022679"/>
    </source>
</evidence>
<evidence type="ECO:0000313" key="6">
    <source>
        <dbReference type="Proteomes" id="UP000018837"/>
    </source>
</evidence>
<dbReference type="InterPro" id="IPR014031">
    <property type="entry name" value="Ketoacyl_synth_C"/>
</dbReference>
<dbReference type="PANTHER" id="PTHR11712">
    <property type="entry name" value="POLYKETIDE SYNTHASE-RELATED"/>
    <property type="match status" value="1"/>
</dbReference>
<dbReference type="Pfam" id="PF00109">
    <property type="entry name" value="ketoacyl-synt"/>
    <property type="match status" value="1"/>
</dbReference>
<evidence type="ECO:0000259" key="4">
    <source>
        <dbReference type="PROSITE" id="PS52004"/>
    </source>
</evidence>
<dbReference type="SUPFAM" id="SSF53901">
    <property type="entry name" value="Thiolase-like"/>
    <property type="match status" value="1"/>
</dbReference>
<dbReference type="Proteomes" id="UP000018837">
    <property type="component" value="Unassembled WGS sequence"/>
</dbReference>
<dbReference type="Pfam" id="PF02801">
    <property type="entry name" value="Ketoacyl-synt_C"/>
    <property type="match status" value="1"/>
</dbReference>
<dbReference type="PROSITE" id="PS52004">
    <property type="entry name" value="KS3_2"/>
    <property type="match status" value="1"/>
</dbReference>
<dbReference type="AlphaFoldDB" id="W2C6C6"/>
<dbReference type="InterPro" id="IPR020841">
    <property type="entry name" value="PKS_Beta-ketoAc_synthase_dom"/>
</dbReference>
<comment type="similarity">
    <text evidence="1 3">Belongs to the thiolase-like superfamily. Beta-ketoacyl-ACP synthases family.</text>
</comment>
<protein>
    <recommendedName>
        <fullName evidence="4">Ketosynthase family 3 (KS3) domain-containing protein</fullName>
    </recommendedName>
</protein>
<dbReference type="InterPro" id="IPR014030">
    <property type="entry name" value="Ketoacyl_synth_N"/>
</dbReference>
<dbReference type="GO" id="GO:0006633">
    <property type="term" value="P:fatty acid biosynthetic process"/>
    <property type="evidence" value="ECO:0007669"/>
    <property type="project" value="TreeGrafter"/>
</dbReference>
<dbReference type="GO" id="GO:0004315">
    <property type="term" value="F:3-oxoacyl-[acyl-carrier-protein] synthase activity"/>
    <property type="evidence" value="ECO:0007669"/>
    <property type="project" value="TreeGrafter"/>
</dbReference>
<feature type="domain" description="Ketosynthase family 3 (KS3)" evidence="4">
    <location>
        <begin position="1"/>
        <end position="388"/>
    </location>
</feature>
<dbReference type="SMART" id="SM00825">
    <property type="entry name" value="PKS_KS"/>
    <property type="match status" value="1"/>
</dbReference>
<dbReference type="PATRIC" id="fig|1411148.3.peg.963"/>
<evidence type="ECO:0000256" key="1">
    <source>
        <dbReference type="ARBA" id="ARBA00008467"/>
    </source>
</evidence>
<accession>W2C6C6</accession>
<comment type="caution">
    <text evidence="5">The sequence shown here is derived from an EMBL/GenBank/DDBJ whole genome shotgun (WGS) entry which is preliminary data.</text>
</comment>
<dbReference type="GO" id="GO:0005829">
    <property type="term" value="C:cytosol"/>
    <property type="evidence" value="ECO:0007669"/>
    <property type="project" value="TreeGrafter"/>
</dbReference>
<reference evidence="5 6" key="1">
    <citation type="submission" date="2013-11" db="EMBL/GenBank/DDBJ databases">
        <title>Single cell genomics of uncultured Tannerella BU063 (oral taxon 286).</title>
        <authorList>
            <person name="Beall C.J."/>
            <person name="Campbell A.G."/>
            <person name="Griffen A.L."/>
            <person name="Podar M."/>
            <person name="Leys E.J."/>
        </authorList>
    </citation>
    <scope>NUCLEOTIDE SEQUENCE [LARGE SCALE GENOMIC DNA]</scope>
    <source>
        <strain evidence="5">Cell 2</strain>
    </source>
</reference>
<keyword evidence="2 3" id="KW-0808">Transferase</keyword>
<dbReference type="PANTHER" id="PTHR11712:SF320">
    <property type="entry name" value="BETA-KETOACYL SYNTHASE"/>
    <property type="match status" value="1"/>
</dbReference>
<organism evidence="5 6">
    <name type="scientific">Tannerella sp. oral taxon BU063 isolate Cell 2</name>
    <dbReference type="NCBI Taxonomy" id="1411148"/>
    <lineage>
        <taxon>Bacteria</taxon>
        <taxon>Pseudomonadati</taxon>
        <taxon>Bacteroidota</taxon>
        <taxon>Bacteroidia</taxon>
        <taxon>Bacteroidales</taxon>
        <taxon>Tannerellaceae</taxon>
        <taxon>Tannerella</taxon>
    </lineage>
</organism>
<dbReference type="InterPro" id="IPR016039">
    <property type="entry name" value="Thiolase-like"/>
</dbReference>